<reference evidence="6 7" key="1">
    <citation type="submission" date="2024-11" db="EMBL/GenBank/DDBJ databases">
        <title>Chromosome-level genome assembly of the freshwater bivalve Anodonta woodiana.</title>
        <authorList>
            <person name="Chen X."/>
        </authorList>
    </citation>
    <scope>NUCLEOTIDE SEQUENCE [LARGE SCALE GENOMIC DNA]</scope>
    <source>
        <strain evidence="6">MN2024</strain>
        <tissue evidence="6">Gills</tissue>
    </source>
</reference>
<feature type="compositionally biased region" description="Basic and acidic residues" evidence="4">
    <location>
        <begin position="898"/>
        <end position="913"/>
    </location>
</feature>
<keyword evidence="1 3" id="KW-0479">Metal-binding</keyword>
<comment type="cofactor">
    <cofactor evidence="3">
        <name>a divalent metal cation</name>
        <dbReference type="ChEBI" id="CHEBI:60240"/>
    </cofactor>
    <text evidence="3">Binds 2 divalent metal cations per subunit. Site 1 may preferentially bind zinc ions, while site 2 has a preference for magnesium and/or manganese ions.</text>
</comment>
<organism evidence="6 7">
    <name type="scientific">Sinanodonta woodiana</name>
    <name type="common">Chinese pond mussel</name>
    <name type="synonym">Anodonta woodiana</name>
    <dbReference type="NCBI Taxonomy" id="1069815"/>
    <lineage>
        <taxon>Eukaryota</taxon>
        <taxon>Metazoa</taxon>
        <taxon>Spiralia</taxon>
        <taxon>Lophotrochozoa</taxon>
        <taxon>Mollusca</taxon>
        <taxon>Bivalvia</taxon>
        <taxon>Autobranchia</taxon>
        <taxon>Heteroconchia</taxon>
        <taxon>Palaeoheterodonta</taxon>
        <taxon>Unionida</taxon>
        <taxon>Unionoidea</taxon>
        <taxon>Unionidae</taxon>
        <taxon>Unioninae</taxon>
        <taxon>Sinanodonta</taxon>
    </lineage>
</organism>
<dbReference type="Gene3D" id="1.10.1300.10">
    <property type="entry name" value="3'5'-cyclic nucleotide phosphodiesterase, catalytic domain"/>
    <property type="match status" value="1"/>
</dbReference>
<dbReference type="PROSITE" id="PS51845">
    <property type="entry name" value="PDEASE_I_2"/>
    <property type="match status" value="1"/>
</dbReference>
<evidence type="ECO:0000256" key="4">
    <source>
        <dbReference type="SAM" id="MobiDB-lite"/>
    </source>
</evidence>
<evidence type="ECO:0000256" key="2">
    <source>
        <dbReference type="ARBA" id="ARBA00022801"/>
    </source>
</evidence>
<feature type="region of interest" description="Disordered" evidence="4">
    <location>
        <begin position="111"/>
        <end position="194"/>
    </location>
</feature>
<proteinExistence type="inferred from homology"/>
<dbReference type="InterPro" id="IPR036971">
    <property type="entry name" value="PDEase_catalytic_dom_sf"/>
</dbReference>
<feature type="region of interest" description="Disordered" evidence="4">
    <location>
        <begin position="850"/>
        <end position="913"/>
    </location>
</feature>
<dbReference type="InterPro" id="IPR023174">
    <property type="entry name" value="PDEase_CS"/>
</dbReference>
<feature type="compositionally biased region" description="Basic and acidic residues" evidence="4">
    <location>
        <begin position="872"/>
        <end position="883"/>
    </location>
</feature>
<name>A0ABD3X8N5_SINWO</name>
<feature type="domain" description="PDEase" evidence="5">
    <location>
        <begin position="413"/>
        <end position="839"/>
    </location>
</feature>
<dbReference type="EC" id="3.1.4.-" evidence="3"/>
<dbReference type="SMART" id="SM00471">
    <property type="entry name" value="HDc"/>
    <property type="match status" value="1"/>
</dbReference>
<dbReference type="SUPFAM" id="SSF109604">
    <property type="entry name" value="HD-domain/PDEase-like"/>
    <property type="match status" value="1"/>
</dbReference>
<dbReference type="InterPro" id="IPR002073">
    <property type="entry name" value="PDEase_catalytic_dom"/>
</dbReference>
<dbReference type="FunFam" id="1.10.1300.10:FF:000026">
    <property type="entry name" value="Phosphodiesterase"/>
    <property type="match status" value="1"/>
</dbReference>
<feature type="region of interest" description="Disordered" evidence="4">
    <location>
        <begin position="251"/>
        <end position="367"/>
    </location>
</feature>
<comment type="similarity">
    <text evidence="3">Belongs to the cyclic nucleotide phosphodiesterase family.</text>
</comment>
<keyword evidence="2 3" id="KW-0378">Hydrolase</keyword>
<feature type="compositionally biased region" description="Basic and acidic residues" evidence="4">
    <location>
        <begin position="262"/>
        <end position="280"/>
    </location>
</feature>
<feature type="compositionally biased region" description="Low complexity" evidence="4">
    <location>
        <begin position="177"/>
        <end position="192"/>
    </location>
</feature>
<feature type="compositionally biased region" description="Low complexity" evidence="4">
    <location>
        <begin position="851"/>
        <end position="867"/>
    </location>
</feature>
<dbReference type="AlphaFoldDB" id="A0ABD3X8N5"/>
<dbReference type="InterPro" id="IPR003607">
    <property type="entry name" value="HD/PDEase_dom"/>
</dbReference>
<feature type="compositionally biased region" description="Basic and acidic residues" evidence="4">
    <location>
        <begin position="348"/>
        <end position="359"/>
    </location>
</feature>
<dbReference type="Pfam" id="PF00233">
    <property type="entry name" value="PDEase_I"/>
    <property type="match status" value="1"/>
</dbReference>
<dbReference type="EMBL" id="JBJQND010000003">
    <property type="protein sequence ID" value="KAL3882432.1"/>
    <property type="molecule type" value="Genomic_DNA"/>
</dbReference>
<gene>
    <name evidence="6" type="ORF">ACJMK2_028771</name>
</gene>
<feature type="region of interest" description="Disordered" evidence="4">
    <location>
        <begin position="774"/>
        <end position="811"/>
    </location>
</feature>
<dbReference type="CDD" id="cd00077">
    <property type="entry name" value="HDc"/>
    <property type="match status" value="1"/>
</dbReference>
<dbReference type="GO" id="GO:0046872">
    <property type="term" value="F:metal ion binding"/>
    <property type="evidence" value="ECO:0007669"/>
    <property type="project" value="UniProtKB-KW"/>
</dbReference>
<accession>A0ABD3X8N5</accession>
<comment type="caution">
    <text evidence="6">The sequence shown here is derived from an EMBL/GenBank/DDBJ whole genome shotgun (WGS) entry which is preliminary data.</text>
</comment>
<feature type="compositionally biased region" description="Low complexity" evidence="4">
    <location>
        <begin position="121"/>
        <end position="153"/>
    </location>
</feature>
<feature type="compositionally biased region" description="Polar residues" evidence="4">
    <location>
        <begin position="885"/>
        <end position="897"/>
    </location>
</feature>
<evidence type="ECO:0000256" key="1">
    <source>
        <dbReference type="ARBA" id="ARBA00022723"/>
    </source>
</evidence>
<feature type="compositionally biased region" description="Basic and acidic residues" evidence="4">
    <location>
        <begin position="782"/>
        <end position="792"/>
    </location>
</feature>
<dbReference type="Proteomes" id="UP001634394">
    <property type="component" value="Unassembled WGS sequence"/>
</dbReference>
<keyword evidence="7" id="KW-1185">Reference proteome</keyword>
<evidence type="ECO:0000313" key="7">
    <source>
        <dbReference type="Proteomes" id="UP001634394"/>
    </source>
</evidence>
<evidence type="ECO:0000259" key="5">
    <source>
        <dbReference type="PROSITE" id="PS51845"/>
    </source>
</evidence>
<dbReference type="PANTHER" id="PTHR11347">
    <property type="entry name" value="CYCLIC NUCLEOTIDE PHOSPHODIESTERASE"/>
    <property type="match status" value="1"/>
</dbReference>
<dbReference type="GO" id="GO:0016787">
    <property type="term" value="F:hydrolase activity"/>
    <property type="evidence" value="ECO:0007669"/>
    <property type="project" value="UniProtKB-KW"/>
</dbReference>
<evidence type="ECO:0000256" key="3">
    <source>
        <dbReference type="RuleBase" id="RU363067"/>
    </source>
</evidence>
<evidence type="ECO:0000313" key="6">
    <source>
        <dbReference type="EMBL" id="KAL3882432.1"/>
    </source>
</evidence>
<protein>
    <recommendedName>
        <fullName evidence="3">Phosphodiesterase</fullName>
        <ecNumber evidence="3">3.1.4.-</ecNumber>
    </recommendedName>
</protein>
<feature type="compositionally biased region" description="Low complexity" evidence="4">
    <location>
        <begin position="290"/>
        <end position="301"/>
    </location>
</feature>
<dbReference type="PROSITE" id="PS00126">
    <property type="entry name" value="PDEASE_I_1"/>
    <property type="match status" value="1"/>
</dbReference>
<sequence length="913" mass="101580">MSSIFHAEKNQSPKCPAFSSIFHAEKIKSLKCPAFSRHSSSPGFESAVISEAHGIISDMLADNSQSLPRNVITGLKAVSSLLAPPENHSSIHKTRVSPLVSVIESTIYGSDSEENPYLGERPSSLPKRLRRSLPPSLIRRMSTSTWTTTTSATGMPTLEPEPNRTRSASFRHSRDVTPGSSPTGSRSNSPSPISQTVVLTIPKSRSFSMAATTQPISSNNHVKRLLRKSMTPLSSSETSLSQCVSKPQKIVSPLFKGGMDNNSDKEDRTKMPSSTKEHFSSHIRKLNVTSDYESNDSPSSSDHSDNVPTSDELLSVSPPKRVTITHPSHIEDSCTQNSQIGARSLHSRHLDDDERKEVAVDSEDDEDSNEIVNIRLNAERSGLTQIGDNSRTDLLSAKTVEFIDKKETSFTNNIFDVSELDKCELLNIHRLSEWDYPVFELADICGNFILSKVAYKLFMEVGLFETFRIPVDPFISYFHALEMGYRDKPYHNRVHATDVLHGVYYLTTQPVPGFTQISTGDIFSRQGSSSESDGDAVERTNFPHHCGNVPLTDDSYGIMGCNFPALELMALYTAAAMHDYDHPGRTNAFLVATHAPQAILYNDRSVLENHHAAAAWNLLLCKPEHNFLSGLDQAEFKRFRYLVIEAILATDLKRHFEILAEFNAKANDDDAPGIDWANETDRMLVSQMVIKLADINGPAKERELHTSWTMRIAEEFYEQGDEEANRGMQISPYMDRRNPQLAKLQETFINHLVAPLCNCMVTASLLPGIWVEEESDNEANSDSEKGDSTSKDTEDETDTEAETGTLVPKPTKKTRKVNCLLTRHLKENHEMWVAIMKEEEEQKVFVEKLETSQQDSTVSGSVTSSSSAVNESRPEMESIKEESDSPSSLSPTIQQVAEKSELEEPADDSKVKT</sequence>